<dbReference type="PANTHER" id="PTHR13504">
    <property type="entry name" value="FIDO DOMAIN-CONTAINING PROTEIN DDB_G0283145"/>
    <property type="match status" value="1"/>
</dbReference>
<dbReference type="PROSITE" id="PS51459">
    <property type="entry name" value="FIDO"/>
    <property type="match status" value="1"/>
</dbReference>
<dbReference type="EMBL" id="RZNZ01000001">
    <property type="protein sequence ID" value="KAA8822606.1"/>
    <property type="molecule type" value="Genomic_DNA"/>
</dbReference>
<feature type="domain" description="Fido" evidence="3">
    <location>
        <begin position="148"/>
        <end position="305"/>
    </location>
</feature>
<proteinExistence type="predicted"/>
<dbReference type="Pfam" id="PF02661">
    <property type="entry name" value="Fic"/>
    <property type="match status" value="1"/>
</dbReference>
<dbReference type="Proteomes" id="UP000345527">
    <property type="component" value="Unassembled WGS sequence"/>
</dbReference>
<keyword evidence="7" id="KW-1185">Reference proteome</keyword>
<feature type="binding site" evidence="2">
    <location>
        <begin position="276"/>
        <end position="277"/>
    </location>
    <ligand>
        <name>ATP</name>
        <dbReference type="ChEBI" id="CHEBI:30616"/>
    </ligand>
</feature>
<evidence type="ECO:0000313" key="5">
    <source>
        <dbReference type="EMBL" id="KAA8824109.1"/>
    </source>
</evidence>
<dbReference type="InterPro" id="IPR040198">
    <property type="entry name" value="Fido_containing"/>
</dbReference>
<accession>A0A5J5E0N7</accession>
<dbReference type="OrthoDB" id="9813719at2"/>
<reference evidence="6 7" key="1">
    <citation type="journal article" date="2019" name="Syst. Appl. Microbiol.">
        <title>Characterization of Bifidobacterium species in feaces of the Egyptian fruit bat: Description of B. vespertilionis sp. nov. and B. rousetti sp. nov.</title>
        <authorList>
            <person name="Modesto M."/>
            <person name="Satti M."/>
            <person name="Watanabe K."/>
            <person name="Puglisi E."/>
            <person name="Morelli L."/>
            <person name="Huang C.-H."/>
            <person name="Liou J.-S."/>
            <person name="Miyashita M."/>
            <person name="Tamura T."/>
            <person name="Saito S."/>
            <person name="Mori K."/>
            <person name="Huang L."/>
            <person name="Sciavilla P."/>
            <person name="Sandri C."/>
            <person name="Spiezio C."/>
            <person name="Vitali F."/>
            <person name="Cavalieri D."/>
            <person name="Perpetuini G."/>
            <person name="Tofalo R."/>
            <person name="Bonetti A."/>
            <person name="Arita M."/>
            <person name="Mattarelli P."/>
        </authorList>
    </citation>
    <scope>NUCLEOTIDE SEQUENCE [LARGE SCALE GENOMIC DNA]</scope>
    <source>
        <strain evidence="4 7">RST16</strain>
        <strain evidence="5 6">RST8</strain>
    </source>
</reference>
<protein>
    <submittedName>
        <fullName evidence="5">Fic family protein</fullName>
    </submittedName>
</protein>
<evidence type="ECO:0000256" key="2">
    <source>
        <dbReference type="PIRSR" id="PIRSR640198-2"/>
    </source>
</evidence>
<evidence type="ECO:0000259" key="3">
    <source>
        <dbReference type="PROSITE" id="PS51459"/>
    </source>
</evidence>
<dbReference type="Proteomes" id="UP000374630">
    <property type="component" value="Unassembled WGS sequence"/>
</dbReference>
<evidence type="ECO:0000313" key="6">
    <source>
        <dbReference type="Proteomes" id="UP000345527"/>
    </source>
</evidence>
<organism evidence="5 6">
    <name type="scientific">Bifidobacterium vespertilionis</name>
    <dbReference type="NCBI Taxonomy" id="2562524"/>
    <lineage>
        <taxon>Bacteria</taxon>
        <taxon>Bacillati</taxon>
        <taxon>Actinomycetota</taxon>
        <taxon>Actinomycetes</taxon>
        <taxon>Bifidobacteriales</taxon>
        <taxon>Bifidobacteriaceae</taxon>
        <taxon>Bifidobacterium</taxon>
    </lineage>
</organism>
<dbReference type="EMBL" id="RZOA01000004">
    <property type="protein sequence ID" value="KAA8824109.1"/>
    <property type="molecule type" value="Genomic_DNA"/>
</dbReference>
<evidence type="ECO:0000313" key="4">
    <source>
        <dbReference type="EMBL" id="KAA8822606.1"/>
    </source>
</evidence>
<evidence type="ECO:0000256" key="1">
    <source>
        <dbReference type="PIRSR" id="PIRSR640198-1"/>
    </source>
</evidence>
<dbReference type="RefSeq" id="WP_150353515.1">
    <property type="nucleotide sequence ID" value="NZ_RZNZ01000001.1"/>
</dbReference>
<dbReference type="Gene3D" id="1.10.3290.10">
    <property type="entry name" value="Fido-like domain"/>
    <property type="match status" value="1"/>
</dbReference>
<comment type="caution">
    <text evidence="5">The sequence shown here is derived from an EMBL/GenBank/DDBJ whole genome shotgun (WGS) entry which is preliminary data.</text>
</comment>
<keyword evidence="2" id="KW-0067">ATP-binding</keyword>
<feature type="active site" evidence="1">
    <location>
        <position position="235"/>
    </location>
</feature>
<dbReference type="SUPFAM" id="SSF140931">
    <property type="entry name" value="Fic-like"/>
    <property type="match status" value="1"/>
</dbReference>
<dbReference type="GO" id="GO:0005524">
    <property type="term" value="F:ATP binding"/>
    <property type="evidence" value="ECO:0007669"/>
    <property type="project" value="UniProtKB-KW"/>
</dbReference>
<feature type="binding site" evidence="2">
    <location>
        <begin position="239"/>
        <end position="246"/>
    </location>
    <ligand>
        <name>ATP</name>
        <dbReference type="ChEBI" id="CHEBI:30616"/>
    </ligand>
</feature>
<sequence>MDYKSIRQTVHMSRSTERPDEIADAEYARRLNGWSTFRSGIILRGYEVFAVNFRELATLSDAIRERENEVTVLWNALPTIARRAYLHDLIGEELESTNSIEGVRSTRQEISRALEVALKYDGHARFSEFARLFLALSDDDPAHYALPETLKDIRVIYDKIIDGELSADDKPDGDLFRIGSVYIDDPSSGRRVHTGIAPESEIKVALTQWLALTRNRDVPPLIRAALCHFAFEYIHPFYDGNGRTGRFLFALQLRQHLSVPTAVSLSPVISDGKDRYYRAFEEAQHPMNRCDASLFVYRMLKFIAQAQKRIVDDLSDKRASLLRAFSQLDLLRSEHSWNDDAANVVALLVQEELFGIAPHSVTRTRLREALGLGRSRVSHALDALTRDGTIDAMGQRPVRYALSNAMRDAILGSESGSSQI</sequence>
<dbReference type="PANTHER" id="PTHR13504:SF40">
    <property type="entry name" value="FIDO DOMAIN-CONTAINING PROTEIN"/>
    <property type="match status" value="1"/>
</dbReference>
<name>A0A5J5E0N7_9BIFI</name>
<dbReference type="InterPro" id="IPR036597">
    <property type="entry name" value="Fido-like_dom_sf"/>
</dbReference>
<dbReference type="AlphaFoldDB" id="A0A5J5E0N7"/>
<dbReference type="InterPro" id="IPR003812">
    <property type="entry name" value="Fido"/>
</dbReference>
<feature type="binding site" evidence="2">
    <location>
        <position position="288"/>
    </location>
    <ligand>
        <name>ATP</name>
        <dbReference type="ChEBI" id="CHEBI:30616"/>
    </ligand>
</feature>
<keyword evidence="2" id="KW-0547">Nucleotide-binding</keyword>
<gene>
    <name evidence="5" type="ORF">EM848_02955</name>
    <name evidence="4" type="ORF">EMO90_01080</name>
</gene>
<evidence type="ECO:0000313" key="7">
    <source>
        <dbReference type="Proteomes" id="UP000374630"/>
    </source>
</evidence>